<evidence type="ECO:0000256" key="11">
    <source>
        <dbReference type="SAM" id="MobiDB-lite"/>
    </source>
</evidence>
<comment type="caution">
    <text evidence="12">The sequence shown here is derived from an EMBL/GenBank/DDBJ whole genome shotgun (WGS) entry which is preliminary data.</text>
</comment>
<keyword evidence="13" id="KW-1185">Reference proteome</keyword>
<feature type="transmembrane region" description="Helical" evidence="10">
    <location>
        <begin position="417"/>
        <end position="436"/>
    </location>
</feature>
<sequence length="598" mass="67117">MISPSPHKPRRRGGKKTNGGNGPGSSTATVESHLTKKEALVKAPIFPLASFLWPARGSVSQWEVLPLILMVVGLFRWAAGLWGYSGFQRPPMFGDYEAQRHWMEITTQIPVSQWYFHDLQWWGLDYPPLTAYHSWLCGKVGAFIDPTWFELYTSRGSDDPTLKIFMRATVIISEYLIYVPAAVIFVRRFSRLSNVPTWTAWMALVAILMQPATILIDHVHFQYNTVMLGLVLASMSSMLAGRYLWSAVFFVAALGFKQMALYYAFSVFAFLLGSCVFPLKPGRFIGIALVTVAAFALLLLPLVLGTLYDAHRGIDARPEYEGPPPALPLFPWLTDVLDTNAIYYPVVEQLVQMVHRIFPFARGLFEDKVANFWCAANVVIKLRNYPPELLQRGALVATLASIIPPNLILFFRPRKSLLPLAFATTGWGFFLFSYQVHEKSALLPLMPMTMLLAGKHGLSRDIRAWVGFANVLGVWTMFPLLKRVDLSVPYAVLTLLWAYLLGLPPTSLSAYFQEDHGKLRQWATFLLHGAFYVAMIAWHVAERVVVPPIDKPDLWVVANVGVGAVGFSICYLWCLLQLIVQSDILPTRGGSKNKAKSQ</sequence>
<dbReference type="UniPathway" id="UPA00378"/>
<comment type="subcellular location">
    <subcellularLocation>
        <location evidence="1 10">Endoplasmic reticulum membrane</location>
        <topology evidence="1 10">Multi-pass membrane protein</topology>
    </subcellularLocation>
</comment>
<keyword evidence="6 10" id="KW-0812">Transmembrane</keyword>
<dbReference type="EMBL" id="JARH01001069">
    <property type="protein sequence ID" value="EXF73330.1"/>
    <property type="molecule type" value="Genomic_DNA"/>
</dbReference>
<dbReference type="Proteomes" id="UP000020467">
    <property type="component" value="Unassembled WGS sequence"/>
</dbReference>
<feature type="transmembrane region" description="Helical" evidence="10">
    <location>
        <begin position="561"/>
        <end position="580"/>
    </location>
</feature>
<evidence type="ECO:0000313" key="13">
    <source>
        <dbReference type="Proteomes" id="UP000020467"/>
    </source>
</evidence>
<evidence type="ECO:0000256" key="6">
    <source>
        <dbReference type="ARBA" id="ARBA00022692"/>
    </source>
</evidence>
<feature type="region of interest" description="Disordered" evidence="11">
    <location>
        <begin position="1"/>
        <end position="31"/>
    </location>
</feature>
<reference evidence="12 13" key="1">
    <citation type="submission" date="2014-02" db="EMBL/GenBank/DDBJ databases">
        <title>The genome sequence of Colletotrichum fioriniae PJ7.</title>
        <authorList>
            <person name="Baroncelli R."/>
            <person name="Thon M.R."/>
        </authorList>
    </citation>
    <scope>NUCLEOTIDE SEQUENCE [LARGE SCALE GENOMIC DNA]</scope>
    <source>
        <strain evidence="12 13">PJ7</strain>
    </source>
</reference>
<evidence type="ECO:0000256" key="5">
    <source>
        <dbReference type="ARBA" id="ARBA00022679"/>
    </source>
</evidence>
<feature type="transmembrane region" description="Helical" evidence="10">
    <location>
        <begin position="164"/>
        <end position="186"/>
    </location>
</feature>
<dbReference type="OrthoDB" id="5589195at2759"/>
<evidence type="ECO:0000256" key="8">
    <source>
        <dbReference type="ARBA" id="ARBA00022989"/>
    </source>
</evidence>
<dbReference type="Pfam" id="PF03155">
    <property type="entry name" value="Alg6_Alg8"/>
    <property type="match status" value="2"/>
</dbReference>
<proteinExistence type="inferred from homology"/>
<evidence type="ECO:0000256" key="3">
    <source>
        <dbReference type="ARBA" id="ARBA00008715"/>
    </source>
</evidence>
<evidence type="ECO:0000313" key="12">
    <source>
        <dbReference type="EMBL" id="EXF73330.1"/>
    </source>
</evidence>
<dbReference type="GO" id="GO:0005789">
    <property type="term" value="C:endoplasmic reticulum membrane"/>
    <property type="evidence" value="ECO:0007669"/>
    <property type="project" value="UniProtKB-SubCell"/>
</dbReference>
<comment type="pathway">
    <text evidence="2 10">Protein modification; protein glycosylation.</text>
</comment>
<evidence type="ECO:0000256" key="7">
    <source>
        <dbReference type="ARBA" id="ARBA00022824"/>
    </source>
</evidence>
<feature type="transmembrane region" description="Helical" evidence="10">
    <location>
        <begin position="487"/>
        <end position="510"/>
    </location>
</feature>
<dbReference type="AlphaFoldDB" id="A0A010Q9H0"/>
<dbReference type="PANTHER" id="PTHR12413:SF1">
    <property type="entry name" value="DOLICHYL PYROPHOSPHATE MAN9GLCNAC2 ALPHA-1,3-GLUCOSYLTRANSFERASE"/>
    <property type="match status" value="1"/>
</dbReference>
<evidence type="ECO:0000256" key="9">
    <source>
        <dbReference type="ARBA" id="ARBA00023136"/>
    </source>
</evidence>
<dbReference type="PANTHER" id="PTHR12413">
    <property type="entry name" value="DOLICHYL GLYCOSYLTRANSFERASE"/>
    <property type="match status" value="1"/>
</dbReference>
<dbReference type="STRING" id="1445577.A0A010Q9H0"/>
<keyword evidence="8 10" id="KW-1133">Transmembrane helix</keyword>
<feature type="transmembrane region" description="Helical" evidence="10">
    <location>
        <begin position="64"/>
        <end position="84"/>
    </location>
</feature>
<feature type="transmembrane region" description="Helical" evidence="10">
    <location>
        <begin position="285"/>
        <end position="308"/>
    </location>
</feature>
<keyword evidence="9 10" id="KW-0472">Membrane</keyword>
<dbReference type="eggNOG" id="KOG2575">
    <property type="taxonomic scope" value="Eukaryota"/>
</dbReference>
<dbReference type="EC" id="2.4.1.-" evidence="10"/>
<dbReference type="InterPro" id="IPR004856">
    <property type="entry name" value="Glyco_trans_ALG6/ALG8"/>
</dbReference>
<dbReference type="KEGG" id="cfj:CFIO01_12498"/>
<comment type="similarity">
    <text evidence="3 10">Belongs to the ALG6/ALG8 glucosyltransferase family.</text>
</comment>
<gene>
    <name evidence="12" type="ORF">CFIO01_12498</name>
</gene>
<organism evidence="12 13">
    <name type="scientific">Colletotrichum fioriniae PJ7</name>
    <dbReference type="NCBI Taxonomy" id="1445577"/>
    <lineage>
        <taxon>Eukaryota</taxon>
        <taxon>Fungi</taxon>
        <taxon>Dikarya</taxon>
        <taxon>Ascomycota</taxon>
        <taxon>Pezizomycotina</taxon>
        <taxon>Sordariomycetes</taxon>
        <taxon>Hypocreomycetidae</taxon>
        <taxon>Glomerellales</taxon>
        <taxon>Glomerellaceae</taxon>
        <taxon>Colletotrichum</taxon>
        <taxon>Colletotrichum acutatum species complex</taxon>
    </lineage>
</organism>
<name>A0A010Q9H0_9PEZI</name>
<dbReference type="HOGENOM" id="CLU_008110_2_1_1"/>
<evidence type="ECO:0000256" key="1">
    <source>
        <dbReference type="ARBA" id="ARBA00004477"/>
    </source>
</evidence>
<protein>
    <recommendedName>
        <fullName evidence="10">Alpha-1,3-glucosyltransferase</fullName>
        <ecNumber evidence="10">2.4.1.-</ecNumber>
    </recommendedName>
</protein>
<keyword evidence="7 10" id="KW-0256">Endoplasmic reticulum</keyword>
<feature type="transmembrane region" description="Helical" evidence="10">
    <location>
        <begin position="228"/>
        <end position="253"/>
    </location>
</feature>
<feature type="transmembrane region" description="Helical" evidence="10">
    <location>
        <begin position="198"/>
        <end position="216"/>
    </location>
</feature>
<accession>A0A010Q9H0</accession>
<evidence type="ECO:0000256" key="2">
    <source>
        <dbReference type="ARBA" id="ARBA00004922"/>
    </source>
</evidence>
<feature type="transmembrane region" description="Helical" evidence="10">
    <location>
        <begin position="522"/>
        <end position="541"/>
    </location>
</feature>
<evidence type="ECO:0000256" key="4">
    <source>
        <dbReference type="ARBA" id="ARBA00022676"/>
    </source>
</evidence>
<keyword evidence="4 10" id="KW-0328">Glycosyltransferase</keyword>
<evidence type="ECO:0000256" key="10">
    <source>
        <dbReference type="RuleBase" id="RU363110"/>
    </source>
</evidence>
<dbReference type="GO" id="GO:0042281">
    <property type="term" value="F:dolichyl pyrophosphate Man9GlcNAc2 alpha-1,3-glucosyltransferase activity"/>
    <property type="evidence" value="ECO:0007669"/>
    <property type="project" value="TreeGrafter"/>
</dbReference>
<keyword evidence="5 10" id="KW-0808">Transferase</keyword>